<keyword evidence="3 4" id="KW-0808">Transferase</keyword>
<accession>A0A438BRE3</accession>
<dbReference type="FunFam" id="3.40.50.2000:FF:000060">
    <property type="entry name" value="Glycosyltransferase"/>
    <property type="match status" value="1"/>
</dbReference>
<keyword evidence="2" id="KW-0328">Glycosyltransferase</keyword>
<evidence type="ECO:0000256" key="2">
    <source>
        <dbReference type="ARBA" id="ARBA00022676"/>
    </source>
</evidence>
<evidence type="ECO:0000313" key="5">
    <source>
        <dbReference type="Proteomes" id="UP000288805"/>
    </source>
</evidence>
<proteinExistence type="inferred from homology"/>
<dbReference type="FunFam" id="3.40.50.2000:FF:000167">
    <property type="entry name" value="Glycosyltransferase"/>
    <property type="match status" value="1"/>
</dbReference>
<evidence type="ECO:0000256" key="1">
    <source>
        <dbReference type="ARBA" id="ARBA00009995"/>
    </source>
</evidence>
<dbReference type="PANTHER" id="PTHR11926">
    <property type="entry name" value="GLUCOSYL/GLUCURONOSYL TRANSFERASES"/>
    <property type="match status" value="1"/>
</dbReference>
<dbReference type="SUPFAM" id="SSF53756">
    <property type="entry name" value="UDP-Glycosyltransferase/glycogen phosphorylase"/>
    <property type="match status" value="1"/>
</dbReference>
<comment type="similarity">
    <text evidence="1">Belongs to the UDP-glycosyltransferase family.</text>
</comment>
<dbReference type="EMBL" id="QGNW01002651">
    <property type="protein sequence ID" value="RVW13518.1"/>
    <property type="molecule type" value="Genomic_DNA"/>
</dbReference>
<organism evidence="4 5">
    <name type="scientific">Vitis vinifera</name>
    <name type="common">Grape</name>
    <dbReference type="NCBI Taxonomy" id="29760"/>
    <lineage>
        <taxon>Eukaryota</taxon>
        <taxon>Viridiplantae</taxon>
        <taxon>Streptophyta</taxon>
        <taxon>Embryophyta</taxon>
        <taxon>Tracheophyta</taxon>
        <taxon>Spermatophyta</taxon>
        <taxon>Magnoliopsida</taxon>
        <taxon>eudicotyledons</taxon>
        <taxon>Gunneridae</taxon>
        <taxon>Pentapetalae</taxon>
        <taxon>rosids</taxon>
        <taxon>Vitales</taxon>
        <taxon>Vitaceae</taxon>
        <taxon>Viteae</taxon>
        <taxon>Vitis</taxon>
    </lineage>
</organism>
<sequence length="470" mass="51745">MQLTGHTNTSSATAMEQHHFLIISHPMQGHINPALLFAKRLIRTGAHVTFAVSVSAHRRMPRGPALPGLTLVPFSDGYDDGFKLEDHPQHYLSEIKRCGSETLRRITAISADQGRPVTCLVHTILLAWAAELARSLQVPSVLLWIQRATVFTIYYHYFNGYGYVVGDCSNEDSSPIQLPGLPMLLSSRDIPSLLVSSNIHALWLSKFQEEIEALRQETNPKVLANTFDALEAEALRAMDKVKVIGIGPLVPSDTSFGVDIFQDPSDCIDWLNSKHKSSVVYVSFGTLCVVSKQQMEEIARALLHSGRPFLWVIRSASGNGEVEEEKLSCREELEEKGMIVAWCPQLDVLSHPSLGCFITHCGWNSTLECLASGVPVVAFPQWTDQGTNGKLIEDVWKTGVRVTANEEGIVEGEEIKRCLEVVMGGGERGEELRRNAGKWKDLAREAVKDGGSSDNNLKAFLDELGGGSTL</sequence>
<dbReference type="Gene3D" id="3.40.50.2000">
    <property type="entry name" value="Glycogen Phosphorylase B"/>
    <property type="match status" value="2"/>
</dbReference>
<gene>
    <name evidence="4" type="primary">UGT75L6_36</name>
    <name evidence="4" type="ORF">CK203_095251</name>
</gene>
<name>A0A438BRE3_VITVI</name>
<dbReference type="Proteomes" id="UP000288805">
    <property type="component" value="Unassembled WGS sequence"/>
</dbReference>
<dbReference type="AlphaFoldDB" id="A0A438BRE3"/>
<evidence type="ECO:0000313" key="4">
    <source>
        <dbReference type="EMBL" id="RVW13518.1"/>
    </source>
</evidence>
<reference evidence="4 5" key="1">
    <citation type="journal article" date="2018" name="PLoS Genet.">
        <title>Population sequencing reveals clonal diversity and ancestral inbreeding in the grapevine cultivar Chardonnay.</title>
        <authorList>
            <person name="Roach M.J."/>
            <person name="Johnson D.L."/>
            <person name="Bohlmann J."/>
            <person name="van Vuuren H.J."/>
            <person name="Jones S.J."/>
            <person name="Pretorius I.S."/>
            <person name="Schmidt S.A."/>
            <person name="Borneman A.R."/>
        </authorList>
    </citation>
    <scope>NUCLEOTIDE SEQUENCE [LARGE SCALE GENOMIC DNA]</scope>
    <source>
        <strain evidence="5">cv. Chardonnay</strain>
        <tissue evidence="4">Leaf</tissue>
    </source>
</reference>
<dbReference type="Pfam" id="PF00201">
    <property type="entry name" value="UDPGT"/>
    <property type="match status" value="1"/>
</dbReference>
<dbReference type="GO" id="GO:0008194">
    <property type="term" value="F:UDP-glycosyltransferase activity"/>
    <property type="evidence" value="ECO:0007669"/>
    <property type="project" value="InterPro"/>
</dbReference>
<evidence type="ECO:0000256" key="3">
    <source>
        <dbReference type="ARBA" id="ARBA00022679"/>
    </source>
</evidence>
<dbReference type="InterPro" id="IPR002213">
    <property type="entry name" value="UDP_glucos_trans"/>
</dbReference>
<dbReference type="PANTHER" id="PTHR11926:SF870">
    <property type="entry name" value="UDP-GLYCOSYLTRANSFERASE 75B1"/>
    <property type="match status" value="1"/>
</dbReference>
<dbReference type="CDD" id="cd03784">
    <property type="entry name" value="GT1_Gtf-like"/>
    <property type="match status" value="1"/>
</dbReference>
<protein>
    <submittedName>
        <fullName evidence="4">Crocetin glucosyltransferase, chloroplastic</fullName>
    </submittedName>
</protein>
<comment type="caution">
    <text evidence="4">The sequence shown here is derived from an EMBL/GenBank/DDBJ whole genome shotgun (WGS) entry which is preliminary data.</text>
</comment>